<gene>
    <name evidence="3" type="ORF">PEV8663_02100</name>
</gene>
<feature type="region of interest" description="Disordered" evidence="1">
    <location>
        <begin position="1"/>
        <end position="20"/>
    </location>
</feature>
<accession>A0A238KE31</accession>
<name>A0A238KE31_9RHOB</name>
<dbReference type="RefSeq" id="WP_097804600.1">
    <property type="nucleotide sequence ID" value="NZ_FXYH01000006.1"/>
</dbReference>
<protein>
    <submittedName>
        <fullName evidence="3">Uncharacterized protein</fullName>
    </submittedName>
</protein>
<proteinExistence type="predicted"/>
<feature type="transmembrane region" description="Helical" evidence="2">
    <location>
        <begin position="30"/>
        <end position="47"/>
    </location>
</feature>
<reference evidence="3 4" key="1">
    <citation type="submission" date="2017-05" db="EMBL/GenBank/DDBJ databases">
        <authorList>
            <person name="Song R."/>
            <person name="Chenine A.L."/>
            <person name="Ruprecht R.M."/>
        </authorList>
    </citation>
    <scope>NUCLEOTIDE SEQUENCE [LARGE SCALE GENOMIC DNA]</scope>
    <source>
        <strain evidence="3 4">CECT 8663</strain>
    </source>
</reference>
<keyword evidence="2" id="KW-1133">Transmembrane helix</keyword>
<evidence type="ECO:0000313" key="3">
    <source>
        <dbReference type="EMBL" id="SMX40734.1"/>
    </source>
</evidence>
<evidence type="ECO:0000256" key="1">
    <source>
        <dbReference type="SAM" id="MobiDB-lite"/>
    </source>
</evidence>
<evidence type="ECO:0000313" key="4">
    <source>
        <dbReference type="Proteomes" id="UP000220836"/>
    </source>
</evidence>
<sequence>MDDNPAKPDQNAQDGPVILTHSSNGRSTKAAIILIALWGGLICMWVFLSAAPWIVALLLLATLPAAWEFMTAKQASFCLTPTTLTWQSGRSEGEIAVAKITSVRLETRLDWSVRVKILVPGKRIVLPHDCVPPHQELETALQALGVSTSRHHFTIG</sequence>
<evidence type="ECO:0000256" key="2">
    <source>
        <dbReference type="SAM" id="Phobius"/>
    </source>
</evidence>
<dbReference type="Proteomes" id="UP000220836">
    <property type="component" value="Unassembled WGS sequence"/>
</dbReference>
<dbReference type="AlphaFoldDB" id="A0A238KE31"/>
<keyword evidence="2" id="KW-0472">Membrane</keyword>
<dbReference type="OrthoDB" id="7867097at2"/>
<dbReference type="EMBL" id="FXYH01000006">
    <property type="protein sequence ID" value="SMX40734.1"/>
    <property type="molecule type" value="Genomic_DNA"/>
</dbReference>
<organism evidence="3 4">
    <name type="scientific">Pelagimonas varians</name>
    <dbReference type="NCBI Taxonomy" id="696760"/>
    <lineage>
        <taxon>Bacteria</taxon>
        <taxon>Pseudomonadati</taxon>
        <taxon>Pseudomonadota</taxon>
        <taxon>Alphaproteobacteria</taxon>
        <taxon>Rhodobacterales</taxon>
        <taxon>Roseobacteraceae</taxon>
        <taxon>Pelagimonas</taxon>
    </lineage>
</organism>
<keyword evidence="4" id="KW-1185">Reference proteome</keyword>
<keyword evidence="2" id="KW-0812">Transmembrane</keyword>